<dbReference type="AlphaFoldDB" id="A0A0C3CI27"/>
<dbReference type="SUPFAM" id="SSF54849">
    <property type="entry name" value="GroEL-intermediate domain like"/>
    <property type="match status" value="1"/>
</dbReference>
<keyword evidence="2" id="KW-1185">Reference proteome</keyword>
<dbReference type="InterPro" id="IPR027410">
    <property type="entry name" value="TCP-1-like_intermed_sf"/>
</dbReference>
<dbReference type="GO" id="GO:0005524">
    <property type="term" value="F:ATP binding"/>
    <property type="evidence" value="ECO:0007669"/>
    <property type="project" value="InterPro"/>
</dbReference>
<name>A0A0C3CI27_PILCF</name>
<protein>
    <submittedName>
        <fullName evidence="1">Uncharacterized protein</fullName>
    </submittedName>
</protein>
<dbReference type="HOGENOM" id="CLU_2400439_0_0_1"/>
<dbReference type="OrthoDB" id="1734147at2759"/>
<accession>A0A0C3CI27</accession>
<dbReference type="Pfam" id="PF00118">
    <property type="entry name" value="Cpn60_TCP1"/>
    <property type="match status" value="1"/>
</dbReference>
<dbReference type="Proteomes" id="UP000054166">
    <property type="component" value="Unassembled WGS sequence"/>
</dbReference>
<reference evidence="1 2" key="1">
    <citation type="submission" date="2014-04" db="EMBL/GenBank/DDBJ databases">
        <authorList>
            <consortium name="DOE Joint Genome Institute"/>
            <person name="Kuo A."/>
            <person name="Tarkka M."/>
            <person name="Buscot F."/>
            <person name="Kohler A."/>
            <person name="Nagy L.G."/>
            <person name="Floudas D."/>
            <person name="Copeland A."/>
            <person name="Barry K.W."/>
            <person name="Cichocki N."/>
            <person name="Veneault-Fourrey C."/>
            <person name="LaButti K."/>
            <person name="Lindquist E.A."/>
            <person name="Lipzen A."/>
            <person name="Lundell T."/>
            <person name="Morin E."/>
            <person name="Murat C."/>
            <person name="Sun H."/>
            <person name="Tunlid A."/>
            <person name="Henrissat B."/>
            <person name="Grigoriev I.V."/>
            <person name="Hibbett D.S."/>
            <person name="Martin F."/>
            <person name="Nordberg H.P."/>
            <person name="Cantor M.N."/>
            <person name="Hua S.X."/>
        </authorList>
    </citation>
    <scope>NUCLEOTIDE SEQUENCE [LARGE SCALE GENOMIC DNA]</scope>
    <source>
        <strain evidence="1 2">F 1598</strain>
    </source>
</reference>
<dbReference type="Gene3D" id="3.30.260.10">
    <property type="entry name" value="TCP-1-like chaperonin intermediate domain"/>
    <property type="match status" value="1"/>
</dbReference>
<organism evidence="1 2">
    <name type="scientific">Piloderma croceum (strain F 1598)</name>
    <dbReference type="NCBI Taxonomy" id="765440"/>
    <lineage>
        <taxon>Eukaryota</taxon>
        <taxon>Fungi</taxon>
        <taxon>Dikarya</taxon>
        <taxon>Basidiomycota</taxon>
        <taxon>Agaricomycotina</taxon>
        <taxon>Agaricomycetes</taxon>
        <taxon>Agaricomycetidae</taxon>
        <taxon>Atheliales</taxon>
        <taxon>Atheliaceae</taxon>
        <taxon>Piloderma</taxon>
    </lineage>
</organism>
<reference evidence="2" key="2">
    <citation type="submission" date="2015-01" db="EMBL/GenBank/DDBJ databases">
        <title>Evolutionary Origins and Diversification of the Mycorrhizal Mutualists.</title>
        <authorList>
            <consortium name="DOE Joint Genome Institute"/>
            <consortium name="Mycorrhizal Genomics Consortium"/>
            <person name="Kohler A."/>
            <person name="Kuo A."/>
            <person name="Nagy L.G."/>
            <person name="Floudas D."/>
            <person name="Copeland A."/>
            <person name="Barry K.W."/>
            <person name="Cichocki N."/>
            <person name="Veneault-Fourrey C."/>
            <person name="LaButti K."/>
            <person name="Lindquist E.A."/>
            <person name="Lipzen A."/>
            <person name="Lundell T."/>
            <person name="Morin E."/>
            <person name="Murat C."/>
            <person name="Riley R."/>
            <person name="Ohm R."/>
            <person name="Sun H."/>
            <person name="Tunlid A."/>
            <person name="Henrissat B."/>
            <person name="Grigoriev I.V."/>
            <person name="Hibbett D.S."/>
            <person name="Martin F."/>
        </authorList>
    </citation>
    <scope>NUCLEOTIDE SEQUENCE [LARGE SCALE GENOMIC DNA]</scope>
    <source>
        <strain evidence="2">F 1598</strain>
    </source>
</reference>
<proteinExistence type="predicted"/>
<gene>
    <name evidence="1" type="ORF">PILCRDRAFT_225715</name>
</gene>
<dbReference type="InterPro" id="IPR002423">
    <property type="entry name" value="Cpn60/GroEL/TCP-1"/>
</dbReference>
<dbReference type="InParanoid" id="A0A0C3CI27"/>
<evidence type="ECO:0000313" key="2">
    <source>
        <dbReference type="Proteomes" id="UP000054166"/>
    </source>
</evidence>
<evidence type="ECO:0000313" key="1">
    <source>
        <dbReference type="EMBL" id="KIM89442.1"/>
    </source>
</evidence>
<sequence>MITNSPINNNLHPANRSTLAPKQFGSEDILAALVAETALVVIPTGEKGFNVDNVRVVKIMGGSLSESKVVRGMVFGRESEAYRHNQTRNRSQK</sequence>
<dbReference type="STRING" id="765440.A0A0C3CI27"/>
<dbReference type="EMBL" id="KN832975">
    <property type="protein sequence ID" value="KIM89442.1"/>
    <property type="molecule type" value="Genomic_DNA"/>
</dbReference>